<dbReference type="PANTHER" id="PTHR43084">
    <property type="entry name" value="PERSULFIDE DIOXYGENASE ETHE1"/>
    <property type="match status" value="1"/>
</dbReference>
<dbReference type="GO" id="GO:0050313">
    <property type="term" value="F:sulfur dioxygenase activity"/>
    <property type="evidence" value="ECO:0007669"/>
    <property type="project" value="InterPro"/>
</dbReference>
<keyword evidence="4" id="KW-1185">Reference proteome</keyword>
<dbReference type="InterPro" id="IPR036866">
    <property type="entry name" value="RibonucZ/Hydroxyglut_hydro"/>
</dbReference>
<evidence type="ECO:0000259" key="2">
    <source>
        <dbReference type="SMART" id="SM00849"/>
    </source>
</evidence>
<dbReference type="SMART" id="SM00849">
    <property type="entry name" value="Lactamase_B"/>
    <property type="match status" value="1"/>
</dbReference>
<accession>A0A3M8T318</accession>
<dbReference type="FunFam" id="3.60.15.10:FF:000033">
    <property type="entry name" value="MBL fold metallo-hydrolase"/>
    <property type="match status" value="1"/>
</dbReference>
<dbReference type="PANTHER" id="PTHR43084:SF1">
    <property type="entry name" value="PERSULFIDE DIOXYGENASE ETHE1, MITOCHONDRIAL"/>
    <property type="match status" value="1"/>
</dbReference>
<reference evidence="3 4" key="1">
    <citation type="submission" date="2018-11" db="EMBL/GenBank/DDBJ databases">
        <title>Lysobacter cryohumiis sp. nov., isolated from soil in the Tianshan Mountains, Xinjiang, China.</title>
        <authorList>
            <person name="Luo Y."/>
            <person name="Sheng H."/>
        </authorList>
    </citation>
    <scope>NUCLEOTIDE SEQUENCE [LARGE SCALE GENOMIC DNA]</scope>
    <source>
        <strain evidence="3 4">ZS60</strain>
    </source>
</reference>
<dbReference type="GO" id="GO:0046872">
    <property type="term" value="F:metal ion binding"/>
    <property type="evidence" value="ECO:0007669"/>
    <property type="project" value="UniProtKB-KW"/>
</dbReference>
<dbReference type="SUPFAM" id="SSF56281">
    <property type="entry name" value="Metallo-hydrolase/oxidoreductase"/>
    <property type="match status" value="1"/>
</dbReference>
<dbReference type="EMBL" id="RIBS01000001">
    <property type="protein sequence ID" value="RNF85924.1"/>
    <property type="molecule type" value="Genomic_DNA"/>
</dbReference>
<dbReference type="GO" id="GO:0070813">
    <property type="term" value="P:hydrogen sulfide metabolic process"/>
    <property type="evidence" value="ECO:0007669"/>
    <property type="project" value="TreeGrafter"/>
</dbReference>
<gene>
    <name evidence="3" type="ORF">EER27_00310</name>
</gene>
<organism evidence="3 4">
    <name type="scientific">Montanilutibacter psychrotolerans</name>
    <dbReference type="NCBI Taxonomy" id="1327343"/>
    <lineage>
        <taxon>Bacteria</taxon>
        <taxon>Pseudomonadati</taxon>
        <taxon>Pseudomonadota</taxon>
        <taxon>Gammaproteobacteria</taxon>
        <taxon>Lysobacterales</taxon>
        <taxon>Lysobacteraceae</taxon>
        <taxon>Montanilutibacter</taxon>
    </lineage>
</organism>
<comment type="caution">
    <text evidence="3">The sequence shown here is derived from an EMBL/GenBank/DDBJ whole genome shotgun (WGS) entry which is preliminary data.</text>
</comment>
<evidence type="ECO:0000256" key="1">
    <source>
        <dbReference type="ARBA" id="ARBA00022723"/>
    </source>
</evidence>
<feature type="domain" description="Metallo-beta-lactamase" evidence="2">
    <location>
        <begin position="19"/>
        <end position="210"/>
    </location>
</feature>
<protein>
    <submittedName>
        <fullName evidence="3">MBL fold metallo-hydrolase</fullName>
    </submittedName>
</protein>
<dbReference type="AlphaFoldDB" id="A0A3M8T318"/>
<proteinExistence type="predicted"/>
<dbReference type="InterPro" id="IPR001279">
    <property type="entry name" value="Metallo-B-lactamas"/>
</dbReference>
<dbReference type="GO" id="GO:0006749">
    <property type="term" value="P:glutathione metabolic process"/>
    <property type="evidence" value="ECO:0007669"/>
    <property type="project" value="InterPro"/>
</dbReference>
<dbReference type="OrthoDB" id="9784009at2"/>
<name>A0A3M8T318_9GAMM</name>
<dbReference type="CDD" id="cd07724">
    <property type="entry name" value="POD-like_MBL-fold"/>
    <property type="match status" value="1"/>
</dbReference>
<dbReference type="Pfam" id="PF00753">
    <property type="entry name" value="Lactamase_B"/>
    <property type="match status" value="1"/>
</dbReference>
<dbReference type="InterPro" id="IPR051682">
    <property type="entry name" value="Mito_Persulfide_Diox"/>
</dbReference>
<dbReference type="Proteomes" id="UP000267049">
    <property type="component" value="Unassembled WGS sequence"/>
</dbReference>
<dbReference type="Gene3D" id="3.60.15.10">
    <property type="entry name" value="Ribonuclease Z/Hydroxyacylglutathione hydrolase-like"/>
    <property type="match status" value="1"/>
</dbReference>
<evidence type="ECO:0000313" key="4">
    <source>
        <dbReference type="Proteomes" id="UP000267049"/>
    </source>
</evidence>
<dbReference type="InterPro" id="IPR044528">
    <property type="entry name" value="POD-like_MBL-fold"/>
</dbReference>
<dbReference type="GO" id="GO:0016787">
    <property type="term" value="F:hydrolase activity"/>
    <property type="evidence" value="ECO:0007669"/>
    <property type="project" value="UniProtKB-KW"/>
</dbReference>
<dbReference type="RefSeq" id="WP_123086046.1">
    <property type="nucleotide sequence ID" value="NZ_RIBS01000001.1"/>
</dbReference>
<keyword evidence="1" id="KW-0479">Metal-binding</keyword>
<sequence length="292" mass="31515">MHDPVHGPRVQPFFHADSNTWSYVVADPATAQAAIIDPVLDFDAKSGRTATTSAETLLAHVATLGLDVRWILETHAHADHLSAGDWLRARLPGATLAIGDGIRVVQVAMRSLFNLGAQFPVDGSQFDHLFEDGERFAIGALAARVIAVPGHTSDSCAYLIGDALFTGDSLFMPDSGTARCDFPGGDAHTLFRSIQRLYELPDDTRVFVCHDYAPGGRTLACQTTIGDQKRDNIHVREGADEAAFVALRQARDATLATPALMLPAVQVNLRAGRLPPAEDNGVRYLKIPLDQL</sequence>
<keyword evidence="3" id="KW-0378">Hydrolase</keyword>
<evidence type="ECO:0000313" key="3">
    <source>
        <dbReference type="EMBL" id="RNF85924.1"/>
    </source>
</evidence>